<dbReference type="Pfam" id="PF04614">
    <property type="entry name" value="Pex19"/>
    <property type="match status" value="1"/>
</dbReference>
<feature type="region of interest" description="Disordered" evidence="1">
    <location>
        <begin position="40"/>
        <end position="73"/>
    </location>
</feature>
<dbReference type="GO" id="GO:0005778">
    <property type="term" value="C:peroxisomal membrane"/>
    <property type="evidence" value="ECO:0007669"/>
    <property type="project" value="TreeGrafter"/>
</dbReference>
<dbReference type="GO" id="GO:0033328">
    <property type="term" value="F:peroxisome membrane targeting sequence binding"/>
    <property type="evidence" value="ECO:0007669"/>
    <property type="project" value="TreeGrafter"/>
</dbReference>
<evidence type="ECO:0000313" key="3">
    <source>
        <dbReference type="Proteomes" id="UP001138500"/>
    </source>
</evidence>
<accession>A0A9W7VYB2</accession>
<dbReference type="Proteomes" id="UP001138500">
    <property type="component" value="Unassembled WGS sequence"/>
</dbReference>
<feature type="compositionally biased region" description="Low complexity" evidence="1">
    <location>
        <begin position="43"/>
        <end position="57"/>
    </location>
</feature>
<feature type="compositionally biased region" description="Acidic residues" evidence="1">
    <location>
        <begin position="14"/>
        <end position="23"/>
    </location>
</feature>
<organism evidence="2 3">
    <name type="scientific">Teratosphaeria destructans</name>
    <dbReference type="NCBI Taxonomy" id="418781"/>
    <lineage>
        <taxon>Eukaryota</taxon>
        <taxon>Fungi</taxon>
        <taxon>Dikarya</taxon>
        <taxon>Ascomycota</taxon>
        <taxon>Pezizomycotina</taxon>
        <taxon>Dothideomycetes</taxon>
        <taxon>Dothideomycetidae</taxon>
        <taxon>Mycosphaerellales</taxon>
        <taxon>Teratosphaeriaceae</taxon>
        <taxon>Teratosphaeria</taxon>
    </lineage>
</organism>
<name>A0A9W7VYB2_9PEZI</name>
<feature type="region of interest" description="Disordered" evidence="1">
    <location>
        <begin position="94"/>
        <end position="198"/>
    </location>
</feature>
<dbReference type="PANTHER" id="PTHR12774">
    <property type="entry name" value="PEROXISOMAL BIOGENESIS FACTOR 19"/>
    <property type="match status" value="1"/>
</dbReference>
<gene>
    <name evidence="2" type="ORF">Tdes44962_MAKER01086</name>
</gene>
<comment type="caution">
    <text evidence="2">The sequence shown here is derived from an EMBL/GenBank/DDBJ whole genome shotgun (WGS) entry which is preliminary data.</text>
</comment>
<evidence type="ECO:0000313" key="2">
    <source>
        <dbReference type="EMBL" id="KAH9810113.1"/>
    </source>
</evidence>
<dbReference type="AlphaFoldDB" id="A0A9W7VYB2"/>
<proteinExistence type="predicted"/>
<keyword evidence="3" id="KW-1185">Reference proteome</keyword>
<reference evidence="2 3" key="2">
    <citation type="journal article" date="2021" name="Curr. Genet.">
        <title>Genetic response to nitrogen starvation in the aggressive Eucalyptus foliar pathogen Teratosphaeria destructans.</title>
        <authorList>
            <person name="Havenga M."/>
            <person name="Wingfield B.D."/>
            <person name="Wingfield M.J."/>
            <person name="Dreyer L.L."/>
            <person name="Roets F."/>
            <person name="Aylward J."/>
        </authorList>
    </citation>
    <scope>NUCLEOTIDE SEQUENCE [LARGE SCALE GENOMIC DNA]</scope>
    <source>
        <strain evidence="2">CMW44962</strain>
    </source>
</reference>
<dbReference type="OrthoDB" id="21292at2759"/>
<feature type="compositionally biased region" description="Low complexity" evidence="1">
    <location>
        <begin position="97"/>
        <end position="107"/>
    </location>
</feature>
<dbReference type="Gene3D" id="1.20.120.900">
    <property type="entry name" value="Pex19, mPTS binding domain"/>
    <property type="match status" value="1"/>
</dbReference>
<sequence>MAEKPHQQQVETAPDPDEDDLDDLDGKCYPASLLQQIATILHTDPSTSTAPSTSGPGKPERDAQKAKIIDPGEEDFQANLQKGMQGLISELDDNPEMQKQFEQMMQELIAAGAAPSDQEAGKHLREAAQAVPSASRTSEDRKSGPAPKKDDFNDTIRRTMERMQQSDASATSGAQSSGQSEEDMIAQMLKDLQGGEGGEEDFNKMLLQMMSQLTNKEILYDPMKELHEKFPGWMVANAEKAGKEDLERYKEQQKLVGQIVGRFERSGYSDENEEDRDYIVDKMQKMQAAGSPPPDLVGDMNAAQEALGDLDQGCPTQ</sequence>
<dbReference type="InterPro" id="IPR038322">
    <property type="entry name" value="Pex19_C_sf"/>
</dbReference>
<evidence type="ECO:0000256" key="1">
    <source>
        <dbReference type="SAM" id="MobiDB-lite"/>
    </source>
</evidence>
<feature type="compositionally biased region" description="Basic and acidic residues" evidence="1">
    <location>
        <begin position="58"/>
        <end position="70"/>
    </location>
</feature>
<feature type="compositionally biased region" description="Low complexity" evidence="1">
    <location>
        <begin position="165"/>
        <end position="179"/>
    </location>
</feature>
<dbReference type="InterPro" id="IPR006708">
    <property type="entry name" value="Pex19"/>
</dbReference>
<dbReference type="PANTHER" id="PTHR12774:SF2">
    <property type="entry name" value="PEROXISOMAL BIOGENESIS FACTOR 19"/>
    <property type="match status" value="1"/>
</dbReference>
<dbReference type="GO" id="GO:0045046">
    <property type="term" value="P:protein import into peroxisome membrane"/>
    <property type="evidence" value="ECO:0007669"/>
    <property type="project" value="TreeGrafter"/>
</dbReference>
<feature type="compositionally biased region" description="Basic and acidic residues" evidence="1">
    <location>
        <begin position="137"/>
        <end position="161"/>
    </location>
</feature>
<feature type="region of interest" description="Disordered" evidence="1">
    <location>
        <begin position="286"/>
        <end position="317"/>
    </location>
</feature>
<dbReference type="EMBL" id="RIBY02002533">
    <property type="protein sequence ID" value="KAH9810113.1"/>
    <property type="molecule type" value="Genomic_DNA"/>
</dbReference>
<reference evidence="2 3" key="1">
    <citation type="journal article" date="2018" name="IMA Fungus">
        <title>IMA Genome-F 10: Nine draft genome sequences of Claviceps purpurea s.lat., including C. arundinis, C. humidiphila, and C. cf. spartinae, pseudomolecules for the pitch canker pathogen Fusarium circinatum, draft genome of Davidsoniella eucalypti, Grosmannia galeiformis, Quambalaria eucalypti, and Teratosphaeria destructans.</title>
        <authorList>
            <person name="Wingfield B.D."/>
            <person name="Liu M."/>
            <person name="Nguyen H.D."/>
            <person name="Lane F.A."/>
            <person name="Morgan S.W."/>
            <person name="De Vos L."/>
            <person name="Wilken P.M."/>
            <person name="Duong T.A."/>
            <person name="Aylward J."/>
            <person name="Coetzee M.P."/>
            <person name="Dadej K."/>
            <person name="De Beer Z.W."/>
            <person name="Findlay W."/>
            <person name="Havenga M."/>
            <person name="Kolarik M."/>
            <person name="Menzies J.G."/>
            <person name="Naidoo K."/>
            <person name="Pochopski O."/>
            <person name="Shoukouhi P."/>
            <person name="Santana Q.C."/>
            <person name="Seifert K.A."/>
            <person name="Soal N."/>
            <person name="Steenkamp E.T."/>
            <person name="Tatham C.T."/>
            <person name="van der Nest M.A."/>
            <person name="Wingfield M.J."/>
        </authorList>
    </citation>
    <scope>NUCLEOTIDE SEQUENCE [LARGE SCALE GENOMIC DNA]</scope>
    <source>
        <strain evidence="2">CMW44962</strain>
    </source>
</reference>
<feature type="region of interest" description="Disordered" evidence="1">
    <location>
        <begin position="1"/>
        <end position="27"/>
    </location>
</feature>
<protein>
    <submittedName>
        <fullName evidence="2">Peroxisomal biogenesis factor 19-like</fullName>
    </submittedName>
</protein>